<reference evidence="3" key="2">
    <citation type="submission" date="2020-02" db="EMBL/GenBank/DDBJ databases">
        <title>Using affinity propagation clustering for identifying bacterial clades and subclades with whole-genome sequences of Francisella tularensis.</title>
        <authorList>
            <person name="Homeier-Bachmann T."/>
            <person name="Abdel-Glil M.Y."/>
            <person name="Hackbart A."/>
            <person name="Hotzel H."/>
            <person name="Tomaso H."/>
        </authorList>
    </citation>
    <scope>NUCLEOTIDE SEQUENCE</scope>
    <source>
        <strain evidence="3">15T0085</strain>
        <strain evidence="2">17T1429</strain>
    </source>
</reference>
<dbReference type="InterPro" id="IPR045865">
    <property type="entry name" value="ACT-like_dom_sf"/>
</dbReference>
<dbReference type="SUPFAM" id="SSF55021">
    <property type="entry name" value="ACT-like"/>
    <property type="match status" value="1"/>
</dbReference>
<gene>
    <name evidence="3" type="ORF">FWI86_00205</name>
    <name evidence="2" type="ORF">FWJ04_00220</name>
</gene>
<dbReference type="CDD" id="cd04878">
    <property type="entry name" value="ACT_AHAS"/>
    <property type="match status" value="1"/>
</dbReference>
<feature type="domain" description="ACT" evidence="1">
    <location>
        <begin position="7"/>
        <end position="81"/>
    </location>
</feature>
<dbReference type="InterPro" id="IPR039557">
    <property type="entry name" value="AHAS_ACT"/>
</dbReference>
<dbReference type="AlphaFoldDB" id="A0A0B3VWL0"/>
<dbReference type="KEGG" id="ftv:CH67_1252"/>
<name>A0A0B3VWL0_FRATU</name>
<comment type="caution">
    <text evidence="3">The sequence shown here is derived from an EMBL/GenBank/DDBJ whole genome shotgun (WGS) entry which is preliminary data.</text>
</comment>
<dbReference type="eggNOG" id="COG0440">
    <property type="taxonomic scope" value="Bacteria"/>
</dbReference>
<proteinExistence type="predicted"/>
<dbReference type="KEGG" id="ftc:DA46_1891"/>
<dbReference type="PROSITE" id="PS51671">
    <property type="entry name" value="ACT"/>
    <property type="match status" value="1"/>
</dbReference>
<dbReference type="HOGENOM" id="CLU_2259678_0_0_6"/>
<organism evidence="3">
    <name type="scientific">Francisella tularensis subsp. holarctica</name>
    <dbReference type="NCBI Taxonomy" id="119857"/>
    <lineage>
        <taxon>Bacteria</taxon>
        <taxon>Pseudomonadati</taxon>
        <taxon>Pseudomonadota</taxon>
        <taxon>Gammaproteobacteria</taxon>
        <taxon>Thiotrichales</taxon>
        <taxon>Francisellaceae</taxon>
        <taxon>Francisella</taxon>
    </lineage>
</organism>
<accession>A0A0B3VWL0</accession>
<evidence type="ECO:0000313" key="2">
    <source>
        <dbReference type="EMBL" id="NDR88193.1"/>
    </source>
</evidence>
<dbReference type="InterPro" id="IPR002912">
    <property type="entry name" value="ACT_dom"/>
</dbReference>
<sequence>MSENIYFITMNTENTLCVLQRISSVLSRNRINIEQLTVFETANKGISHFNLVVHSTQDKIEKIVRKLANVIEVIDISITNCLPMQGTVVSEVPQNVKTASQRKAA</sequence>
<protein>
    <submittedName>
        <fullName evidence="3">Acetolactate synthase small subunit</fullName>
    </submittedName>
</protein>
<evidence type="ECO:0000313" key="3">
    <source>
        <dbReference type="EMBL" id="NDS67597.1"/>
    </source>
</evidence>
<dbReference type="RefSeq" id="WP_003015556.1">
    <property type="nucleotide sequence ID" value="NZ_AP023459.1"/>
</dbReference>
<dbReference type="EMBL" id="JAAGJP010000001">
    <property type="protein sequence ID" value="NDS67597.1"/>
    <property type="molecule type" value="Genomic_DNA"/>
</dbReference>
<evidence type="ECO:0000259" key="1">
    <source>
        <dbReference type="PROSITE" id="PS51671"/>
    </source>
</evidence>
<reference evidence="3" key="1">
    <citation type="submission" date="2019-08" db="EMBL/GenBank/DDBJ databases">
        <authorList>
            <person name="Busch A."/>
        </authorList>
    </citation>
    <scope>NUCLEOTIDE SEQUENCE</scope>
    <source>
        <strain evidence="3">15T0085</strain>
        <strain evidence="2">17T1429</strain>
    </source>
</reference>
<dbReference type="KEGG" id="ftz:CH68_984"/>
<dbReference type="EMBL" id="JAAGKH010000001">
    <property type="protein sequence ID" value="NDR88193.1"/>
    <property type="molecule type" value="Genomic_DNA"/>
</dbReference>
<dbReference type="Pfam" id="PF22629">
    <property type="entry name" value="ACT_AHAS_ss"/>
    <property type="match status" value="1"/>
</dbReference>
<dbReference type="Gene3D" id="3.30.70.260">
    <property type="match status" value="1"/>
</dbReference>
<dbReference type="InterPro" id="IPR054480">
    <property type="entry name" value="AHAS_small-like_ACT"/>
</dbReference>